<evidence type="ECO:0000256" key="2">
    <source>
        <dbReference type="SAM" id="Phobius"/>
    </source>
</evidence>
<feature type="transmembrane region" description="Helical" evidence="2">
    <location>
        <begin position="148"/>
        <end position="168"/>
    </location>
</feature>
<evidence type="ECO:0000313" key="3">
    <source>
        <dbReference type="EMBL" id="KAF4504094.1"/>
    </source>
</evidence>
<feature type="transmembrane region" description="Helical" evidence="2">
    <location>
        <begin position="180"/>
        <end position="205"/>
    </location>
</feature>
<name>A0A8H4LQV5_9HYPO</name>
<keyword evidence="2" id="KW-0472">Membrane</keyword>
<feature type="compositionally biased region" description="Basic and acidic residues" evidence="1">
    <location>
        <begin position="110"/>
        <end position="119"/>
    </location>
</feature>
<evidence type="ECO:0000313" key="4">
    <source>
        <dbReference type="Proteomes" id="UP000557566"/>
    </source>
</evidence>
<reference evidence="3 4" key="1">
    <citation type="journal article" date="2020" name="Genome Biol. Evol.">
        <title>A new high-quality draft genome assembly of the Chinese cordyceps Ophiocordyceps sinensis.</title>
        <authorList>
            <person name="Shu R."/>
            <person name="Zhang J."/>
            <person name="Meng Q."/>
            <person name="Zhang H."/>
            <person name="Zhou G."/>
            <person name="Li M."/>
            <person name="Wu P."/>
            <person name="Zhao Y."/>
            <person name="Chen C."/>
            <person name="Qin Q."/>
        </authorList>
    </citation>
    <scope>NUCLEOTIDE SEQUENCE [LARGE SCALE GENOMIC DNA]</scope>
    <source>
        <strain evidence="3 4">IOZ07</strain>
    </source>
</reference>
<keyword evidence="2" id="KW-1133">Transmembrane helix</keyword>
<dbReference type="Proteomes" id="UP000557566">
    <property type="component" value="Unassembled WGS sequence"/>
</dbReference>
<protein>
    <submittedName>
        <fullName evidence="3">Uncharacterized protein</fullName>
    </submittedName>
</protein>
<organism evidence="3 4">
    <name type="scientific">Ophiocordyceps sinensis</name>
    <dbReference type="NCBI Taxonomy" id="72228"/>
    <lineage>
        <taxon>Eukaryota</taxon>
        <taxon>Fungi</taxon>
        <taxon>Dikarya</taxon>
        <taxon>Ascomycota</taxon>
        <taxon>Pezizomycotina</taxon>
        <taxon>Sordariomycetes</taxon>
        <taxon>Hypocreomycetidae</taxon>
        <taxon>Hypocreales</taxon>
        <taxon>Ophiocordycipitaceae</taxon>
        <taxon>Ophiocordyceps</taxon>
    </lineage>
</organism>
<feature type="compositionally biased region" description="Basic and acidic residues" evidence="1">
    <location>
        <begin position="32"/>
        <end position="42"/>
    </location>
</feature>
<proteinExistence type="predicted"/>
<feature type="region of interest" description="Disordered" evidence="1">
    <location>
        <begin position="277"/>
        <end position="333"/>
    </location>
</feature>
<keyword evidence="4" id="KW-1185">Reference proteome</keyword>
<feature type="compositionally biased region" description="Polar residues" evidence="1">
    <location>
        <begin position="1"/>
        <end position="13"/>
    </location>
</feature>
<feature type="region of interest" description="Disordered" evidence="1">
    <location>
        <begin position="1"/>
        <end position="51"/>
    </location>
</feature>
<accession>A0A8H4LQV5</accession>
<keyword evidence="2" id="KW-0812">Transmembrane</keyword>
<dbReference type="OrthoDB" id="5417811at2759"/>
<dbReference type="AlphaFoldDB" id="A0A8H4LQV5"/>
<dbReference type="EMBL" id="JAAVMX010000012">
    <property type="protein sequence ID" value="KAF4504094.1"/>
    <property type="molecule type" value="Genomic_DNA"/>
</dbReference>
<gene>
    <name evidence="3" type="ORF">G6O67_008708</name>
</gene>
<feature type="region of interest" description="Disordered" evidence="1">
    <location>
        <begin position="103"/>
        <end position="125"/>
    </location>
</feature>
<sequence>MDRQTTRQSSGQTRAKHHRPRFNPISKALGRKNRDPARKAPIRDAAPPVVDVNGPSPAAVYACREHPPTMPEPVAVSARGGRHEASPAMQMATVHYVADPSAAHAPGADDQYRVSSRAETDEEGGASGRKRFLLCFPRPKSRHVRSQALLCFTSGTCTLLLLAIYLGLTLPNTLRQGELTILIVLVILASATFFLFSAVRLWLAVTRPERENRRRTLLPEAMGPSRYVVPPKPIPVVLVGDEEAVGMESQAVKSRPPAYGLWRESVRVDPNRLFWQRNQNPATPERRGGPRPPSYASEDGITYVVEAQPRSTLPPGGSDVLESMQRPANRQHH</sequence>
<evidence type="ECO:0000256" key="1">
    <source>
        <dbReference type="SAM" id="MobiDB-lite"/>
    </source>
</evidence>
<comment type="caution">
    <text evidence="3">The sequence shown here is derived from an EMBL/GenBank/DDBJ whole genome shotgun (WGS) entry which is preliminary data.</text>
</comment>